<evidence type="ECO:0000313" key="3">
    <source>
        <dbReference type="Proteomes" id="UP000274082"/>
    </source>
</evidence>
<dbReference type="AlphaFoldDB" id="A0A3Q8IJX6"/>
<keyword evidence="1" id="KW-0472">Membrane</keyword>
<feature type="transmembrane region" description="Helical" evidence="1">
    <location>
        <begin position="95"/>
        <end position="113"/>
    </location>
</feature>
<protein>
    <submittedName>
        <fullName evidence="2">Uncharacterized protein</fullName>
    </submittedName>
</protein>
<dbReference type="EMBL" id="CP029534">
    <property type="protein sequence ID" value="AYU83289.1"/>
    <property type="molecule type" value="Genomic_DNA"/>
</dbReference>
<proteinExistence type="predicted"/>
<keyword evidence="1" id="KW-0812">Transmembrane</keyword>
<organism evidence="2 3">
    <name type="scientific">Leishmania donovani</name>
    <dbReference type="NCBI Taxonomy" id="5661"/>
    <lineage>
        <taxon>Eukaryota</taxon>
        <taxon>Discoba</taxon>
        <taxon>Euglenozoa</taxon>
        <taxon>Kinetoplastea</taxon>
        <taxon>Metakinetoplastina</taxon>
        <taxon>Trypanosomatida</taxon>
        <taxon>Trypanosomatidae</taxon>
        <taxon>Leishmaniinae</taxon>
        <taxon>Leishmania</taxon>
    </lineage>
</organism>
<keyword evidence="3" id="KW-1185">Reference proteome</keyword>
<evidence type="ECO:0000313" key="2">
    <source>
        <dbReference type="EMBL" id="AYU83289.1"/>
    </source>
</evidence>
<dbReference type="OrthoDB" id="256203at2759"/>
<evidence type="ECO:0000256" key="1">
    <source>
        <dbReference type="SAM" id="Phobius"/>
    </source>
</evidence>
<name>A0A3Q8IJX6_LEIDO</name>
<accession>A0A3Q8IJX6</accession>
<dbReference type="Proteomes" id="UP000274082">
    <property type="component" value="Chromosome 35"/>
</dbReference>
<dbReference type="VEuPathDB" id="TriTrypDB:LdBPK_354900.1"/>
<reference evidence="2 3" key="1">
    <citation type="journal article" date="2018" name="Sci. Rep.">
        <title>A complete Leishmania donovani reference genome identifies novel genetic variations associated with virulence.</title>
        <authorList>
            <person name="Lypaczewski P."/>
            <person name="Hoshizaki J."/>
            <person name="Zhang W.-W."/>
            <person name="McCall L.-I."/>
            <person name="Torcivia-Rodriguez J."/>
            <person name="Simonyan V."/>
            <person name="Kaur A."/>
            <person name="Dewar K."/>
            <person name="Matlashewski G."/>
        </authorList>
    </citation>
    <scope>NUCLEOTIDE SEQUENCE [LARGE SCALE GENOMIC DNA]</scope>
    <source>
        <strain evidence="2 3">LdCL</strain>
    </source>
</reference>
<sequence length="256" mass="28748">MYASPAPPTPPHLREPSCVFGLLSQVLSVLSASVAPGCEEELLSHPILPHLLLYFFQLQALALTVVCRHCLWETLFLFVAFLRHLLLPIRPLSPVFHFVVFLLLFLGFAACTYTHAMGCVTTRAAHDGMANSKKSGKLSREESVQTAAEKKPNEAEVDYVAQLVASYTTDYPQKGAVTTYEDYRGFEISTTNHVSKNKADKLCKWSDQALEDRLNLNNDVFFNPQNPFSWPKEVITNHLTSPSFADRNTVQEMTRK</sequence>
<dbReference type="VEuPathDB" id="TriTrypDB:LDHU3_35.6430"/>
<gene>
    <name evidence="2" type="ORF">LdCL_350054000</name>
</gene>
<feature type="transmembrane region" description="Helical" evidence="1">
    <location>
        <begin position="71"/>
        <end position="89"/>
    </location>
</feature>
<dbReference type="VEuPathDB" id="TriTrypDB:LdCL_350054000"/>
<keyword evidence="1" id="KW-1133">Transmembrane helix</keyword>